<feature type="transmembrane region" description="Helical" evidence="2">
    <location>
        <begin position="12"/>
        <end position="33"/>
    </location>
</feature>
<evidence type="ECO:0000313" key="3">
    <source>
        <dbReference type="EMBL" id="AVE15090.1"/>
    </source>
</evidence>
<evidence type="ECO:0000256" key="1">
    <source>
        <dbReference type="SAM" id="MobiDB-lite"/>
    </source>
</evidence>
<feature type="compositionally biased region" description="Low complexity" evidence="1">
    <location>
        <begin position="132"/>
        <end position="150"/>
    </location>
</feature>
<keyword evidence="2" id="KW-1133">Transmembrane helix</keyword>
<keyword evidence="2" id="KW-0472">Membrane</keyword>
<dbReference type="AlphaFoldDB" id="A0A2L1K2N4"/>
<reference evidence="3" key="1">
    <citation type="submission" date="2017-11" db="EMBL/GenBank/DDBJ databases">
        <authorList>
            <person name="Han C.G."/>
        </authorList>
    </citation>
    <scope>NUCLEOTIDE SEQUENCE</scope>
</reference>
<accession>A0A2L1K2N4</accession>
<keyword evidence="2" id="KW-0812">Transmembrane</keyword>
<proteinExistence type="predicted"/>
<dbReference type="EMBL" id="MG543071">
    <property type="protein sequence ID" value="AVE15090.1"/>
    <property type="molecule type" value="Genomic_DNA"/>
</dbReference>
<dbReference type="RefSeq" id="YP_009469580.1">
    <property type="nucleotide sequence ID" value="NC_037198.1"/>
</dbReference>
<feature type="region of interest" description="Disordered" evidence="1">
    <location>
        <begin position="132"/>
        <end position="163"/>
    </location>
</feature>
<dbReference type="GeneID" id="36276775"/>
<feature type="transmembrane region" description="Helical" evidence="2">
    <location>
        <begin position="39"/>
        <end position="58"/>
    </location>
</feature>
<protein>
    <submittedName>
        <fullName evidence="3">Uncharacterized protein</fullName>
    </submittedName>
</protein>
<feature type="transmembrane region" description="Helical" evidence="2">
    <location>
        <begin position="65"/>
        <end position="83"/>
    </location>
</feature>
<sequence>MYTVLLKMQYVLKLNISIYTGLLLLPLRLFILNYGLSDYLPLIIAIQMTVVYVLLSYLTSSKIEWVSCFLIFLTSAILAWGTANLVYELSIMFNINYLFMVIINWSLDTVLVKGFLESTSLNMEVAELLNPASPSSSSSEGGRESNVNSNTNQQNGPPNLEDLPAIDLTSNQTFASSLEARCRILAPHKTPSHTGVVSLTLGDLGINKRSDAGQRLLALFPADNNSKFHFGKTMRSSFSQATFWSSVETDKSRGSSIIRAIRNS</sequence>
<organism evidence="3">
    <name type="scientific">Pseudocercospora mori</name>
    <dbReference type="NCBI Taxonomy" id="1341201"/>
    <lineage>
        <taxon>Eukaryota</taxon>
        <taxon>Fungi</taxon>
        <taxon>Dikarya</taxon>
        <taxon>Ascomycota</taxon>
        <taxon>Pezizomycotina</taxon>
        <taxon>Dothideomycetes</taxon>
        <taxon>Dothideomycetidae</taxon>
        <taxon>Mycosphaerellales</taxon>
        <taxon>Mycosphaerellaceae</taxon>
        <taxon>Pseudocercospora</taxon>
    </lineage>
</organism>
<name>A0A2L1K2N4_9PEZI</name>
<geneLocation type="mitochondrion" evidence="3"/>
<keyword evidence="3" id="KW-0496">Mitochondrion</keyword>
<gene>
    <name evidence="3" type="primary">orf264</name>
</gene>
<evidence type="ECO:0000256" key="2">
    <source>
        <dbReference type="SAM" id="Phobius"/>
    </source>
</evidence>